<gene>
    <name evidence="2" type="ORF">EVAR_3903_1</name>
</gene>
<feature type="compositionally biased region" description="Basic residues" evidence="1">
    <location>
        <begin position="59"/>
        <end position="71"/>
    </location>
</feature>
<dbReference type="OrthoDB" id="8193815at2759"/>
<dbReference type="Proteomes" id="UP000299102">
    <property type="component" value="Unassembled WGS sequence"/>
</dbReference>
<reference evidence="2 3" key="1">
    <citation type="journal article" date="2019" name="Commun. Biol.">
        <title>The bagworm genome reveals a unique fibroin gene that provides high tensile strength.</title>
        <authorList>
            <person name="Kono N."/>
            <person name="Nakamura H."/>
            <person name="Ohtoshi R."/>
            <person name="Tomita M."/>
            <person name="Numata K."/>
            <person name="Arakawa K."/>
        </authorList>
    </citation>
    <scope>NUCLEOTIDE SEQUENCE [LARGE SCALE GENOMIC DNA]</scope>
</reference>
<sequence length="109" mass="12431">MERRCQGIKLKNKVSFTETRNKSNVIDALLFMKKRKWKWAGDVARHTGDGRTVNVTKGKGPKGSRSRHRSNTRYQDELAAIAGKTWIDTAKESIWQTSEVTSLTKPINK</sequence>
<evidence type="ECO:0000313" key="2">
    <source>
        <dbReference type="EMBL" id="GBP04540.1"/>
    </source>
</evidence>
<dbReference type="EMBL" id="BGZK01000014">
    <property type="protein sequence ID" value="GBP04540.1"/>
    <property type="molecule type" value="Genomic_DNA"/>
</dbReference>
<evidence type="ECO:0000313" key="3">
    <source>
        <dbReference type="Proteomes" id="UP000299102"/>
    </source>
</evidence>
<keyword evidence="3" id="KW-1185">Reference proteome</keyword>
<comment type="caution">
    <text evidence="2">The sequence shown here is derived from an EMBL/GenBank/DDBJ whole genome shotgun (WGS) entry which is preliminary data.</text>
</comment>
<accession>A0A4C1STK5</accession>
<dbReference type="AlphaFoldDB" id="A0A4C1STK5"/>
<name>A0A4C1STK5_EUMVA</name>
<protein>
    <submittedName>
        <fullName evidence="2">Uncharacterized protein</fullName>
    </submittedName>
</protein>
<evidence type="ECO:0000256" key="1">
    <source>
        <dbReference type="SAM" id="MobiDB-lite"/>
    </source>
</evidence>
<feature type="region of interest" description="Disordered" evidence="1">
    <location>
        <begin position="50"/>
        <end position="72"/>
    </location>
</feature>
<organism evidence="2 3">
    <name type="scientific">Eumeta variegata</name>
    <name type="common">Bagworm moth</name>
    <name type="synonym">Eumeta japonica</name>
    <dbReference type="NCBI Taxonomy" id="151549"/>
    <lineage>
        <taxon>Eukaryota</taxon>
        <taxon>Metazoa</taxon>
        <taxon>Ecdysozoa</taxon>
        <taxon>Arthropoda</taxon>
        <taxon>Hexapoda</taxon>
        <taxon>Insecta</taxon>
        <taxon>Pterygota</taxon>
        <taxon>Neoptera</taxon>
        <taxon>Endopterygota</taxon>
        <taxon>Lepidoptera</taxon>
        <taxon>Glossata</taxon>
        <taxon>Ditrysia</taxon>
        <taxon>Tineoidea</taxon>
        <taxon>Psychidae</taxon>
        <taxon>Oiketicinae</taxon>
        <taxon>Eumeta</taxon>
    </lineage>
</organism>
<proteinExistence type="predicted"/>